<dbReference type="InterPro" id="IPR025714">
    <property type="entry name" value="Methyltranfer_dom"/>
</dbReference>
<dbReference type="GO" id="GO:0008168">
    <property type="term" value="F:methyltransferase activity"/>
    <property type="evidence" value="ECO:0007669"/>
    <property type="project" value="UniProtKB-KW"/>
</dbReference>
<dbReference type="PATRIC" id="fig|1178515.4.peg.442"/>
<dbReference type="Pfam" id="PF13847">
    <property type="entry name" value="Methyltransf_31"/>
    <property type="match status" value="1"/>
</dbReference>
<dbReference type="SUPFAM" id="SSF53335">
    <property type="entry name" value="S-adenosyl-L-methionine-dependent methyltransferases"/>
    <property type="match status" value="1"/>
</dbReference>
<name>A0A172TEG9_9BACL</name>
<evidence type="ECO:0000313" key="3">
    <source>
        <dbReference type="Proteomes" id="UP000076927"/>
    </source>
</evidence>
<evidence type="ECO:0000313" key="2">
    <source>
        <dbReference type="EMBL" id="ANE45352.1"/>
    </source>
</evidence>
<dbReference type="CDD" id="cd02440">
    <property type="entry name" value="AdoMet_MTases"/>
    <property type="match status" value="1"/>
</dbReference>
<protein>
    <submittedName>
        <fullName evidence="2">Methyltransferase</fullName>
    </submittedName>
</protein>
<keyword evidence="3" id="KW-1185">Reference proteome</keyword>
<evidence type="ECO:0000259" key="1">
    <source>
        <dbReference type="Pfam" id="PF13847"/>
    </source>
</evidence>
<accession>A0A172TEG9</accession>
<dbReference type="Proteomes" id="UP000076927">
    <property type="component" value="Chromosome"/>
</dbReference>
<dbReference type="STRING" id="1178515.SY83_02300"/>
<reference evidence="2 3" key="1">
    <citation type="submission" date="2015-01" db="EMBL/GenBank/DDBJ databases">
        <title>Paenibacillus swuensis/DY6/whole genome sequencing.</title>
        <authorList>
            <person name="Kim M.K."/>
            <person name="Srinivasan S."/>
            <person name="Lee J.-J."/>
        </authorList>
    </citation>
    <scope>NUCLEOTIDE SEQUENCE [LARGE SCALE GENOMIC DNA]</scope>
    <source>
        <strain evidence="2 3">DY6</strain>
    </source>
</reference>
<sequence>MDRVEGIRSEEKKYHDFCYNNHTLFEPGSWLHRPVKTVTDLLEEYKEQEFLCVLDLGSGIGRNSIPIAESMRNKSGKVVCVDLLESAIEKLKLYSQKFGVEEFIETRLSDIEEFTIEQEEYDIIIAVSALEHVSSERALERKLNEMTIGTKTNGTNCIIIGSNIKEIILENEQELDPMFEVNISTERMMELLNQQYAGWEIKKQFVKQIEYEIERNGKAVKLTTDCITYVAKKKLGK</sequence>
<dbReference type="OrthoDB" id="9804312at2"/>
<proteinExistence type="predicted"/>
<dbReference type="RefSeq" id="WP_068603891.1">
    <property type="nucleotide sequence ID" value="NZ_CP011388.1"/>
</dbReference>
<dbReference type="KEGG" id="pswu:SY83_02300"/>
<feature type="domain" description="Methyltransferase" evidence="1">
    <location>
        <begin position="53"/>
        <end position="192"/>
    </location>
</feature>
<dbReference type="EMBL" id="CP011388">
    <property type="protein sequence ID" value="ANE45352.1"/>
    <property type="molecule type" value="Genomic_DNA"/>
</dbReference>
<dbReference type="Gene3D" id="3.40.50.150">
    <property type="entry name" value="Vaccinia Virus protein VP39"/>
    <property type="match status" value="1"/>
</dbReference>
<dbReference type="InterPro" id="IPR029063">
    <property type="entry name" value="SAM-dependent_MTases_sf"/>
</dbReference>
<gene>
    <name evidence="2" type="ORF">SY83_02300</name>
</gene>
<dbReference type="GO" id="GO:0032259">
    <property type="term" value="P:methylation"/>
    <property type="evidence" value="ECO:0007669"/>
    <property type="project" value="UniProtKB-KW"/>
</dbReference>
<keyword evidence="2" id="KW-0489">Methyltransferase</keyword>
<dbReference type="AlphaFoldDB" id="A0A172TEG9"/>
<keyword evidence="2" id="KW-0808">Transferase</keyword>
<organism evidence="2 3">
    <name type="scientific">Paenibacillus swuensis</name>
    <dbReference type="NCBI Taxonomy" id="1178515"/>
    <lineage>
        <taxon>Bacteria</taxon>
        <taxon>Bacillati</taxon>
        <taxon>Bacillota</taxon>
        <taxon>Bacilli</taxon>
        <taxon>Bacillales</taxon>
        <taxon>Paenibacillaceae</taxon>
        <taxon>Paenibacillus</taxon>
    </lineage>
</organism>